<keyword evidence="4" id="KW-0624">Polysaccharide degradation</keyword>
<evidence type="ECO:0000256" key="1">
    <source>
        <dbReference type="ARBA" id="ARBA00007495"/>
    </source>
</evidence>
<proteinExistence type="inferred from homology"/>
<sequence>MEGGQRDNVFLLLLFSLLSSGLSSLYFSVLDQCLKNPPKPQYDGGIVVNPELNSGREGWTPFGSTKIETISKKGNKYIAAFHRQQPFDSFSQQFYLQKEMLYTFSAWLQVSRGQAEIAAMFKAPPYFISAGSVTAQSGCWSMLKGGLYVNSSGPAELYFESHNTTVGILADSISLQPFTQEEWKSHQDLSIEKARKSKVKIQAIDGQGKPLANVTVNITQKKPDFPFGCAMNERILTNTDFQNWFTPRFKLTTFENEMKWYFTENSPGRENYTIPDAMLQFAKEHNISVRGHTVFWDDPRYNNDWVKSLPPNELSLVADRRMNSIMNRYSGHVVHWDVVNENLHFSFLESKLGENASAVYYLKAQQLDGKATLFLNEYNTIEEMGDEASTPTKYLEKIREIQSKGYQGSLGIGLEGHFRTPNLPYIRAAIDQLAIAGSPIWLTELDVESSPNQASFLMSNVTRFNLNLSFILG</sequence>
<feature type="domain" description="GH10" evidence="6">
    <location>
        <begin position="219"/>
        <end position="473"/>
    </location>
</feature>
<evidence type="ECO:0000256" key="4">
    <source>
        <dbReference type="ARBA" id="ARBA00023326"/>
    </source>
</evidence>
<dbReference type="Pfam" id="PF00331">
    <property type="entry name" value="Glyco_hydro_10"/>
    <property type="match status" value="1"/>
</dbReference>
<protein>
    <recommendedName>
        <fullName evidence="6">GH10 domain-containing protein</fullName>
    </recommendedName>
</protein>
<evidence type="ECO:0000256" key="5">
    <source>
        <dbReference type="SAM" id="SignalP"/>
    </source>
</evidence>
<dbReference type="InterPro" id="IPR017853">
    <property type="entry name" value="GH"/>
</dbReference>
<dbReference type="PROSITE" id="PS51760">
    <property type="entry name" value="GH10_2"/>
    <property type="match status" value="1"/>
</dbReference>
<dbReference type="GO" id="GO:0000272">
    <property type="term" value="P:polysaccharide catabolic process"/>
    <property type="evidence" value="ECO:0007669"/>
    <property type="project" value="UniProtKB-KW"/>
</dbReference>
<organism evidence="7 8">
    <name type="scientific">Ilex paraguariensis</name>
    <name type="common">yerba mate</name>
    <dbReference type="NCBI Taxonomy" id="185542"/>
    <lineage>
        <taxon>Eukaryota</taxon>
        <taxon>Viridiplantae</taxon>
        <taxon>Streptophyta</taxon>
        <taxon>Embryophyta</taxon>
        <taxon>Tracheophyta</taxon>
        <taxon>Spermatophyta</taxon>
        <taxon>Magnoliopsida</taxon>
        <taxon>eudicotyledons</taxon>
        <taxon>Gunneridae</taxon>
        <taxon>Pentapetalae</taxon>
        <taxon>asterids</taxon>
        <taxon>campanulids</taxon>
        <taxon>Aquifoliales</taxon>
        <taxon>Aquifoliaceae</taxon>
        <taxon>Ilex</taxon>
    </lineage>
</organism>
<feature type="chain" id="PRO_5044850879" description="GH10 domain-containing protein" evidence="5">
    <location>
        <begin position="24"/>
        <end position="473"/>
    </location>
</feature>
<dbReference type="Gene3D" id="3.20.20.80">
    <property type="entry name" value="Glycosidases"/>
    <property type="match status" value="1"/>
</dbReference>
<dbReference type="Gene3D" id="2.60.120.260">
    <property type="entry name" value="Galactose-binding domain-like"/>
    <property type="match status" value="1"/>
</dbReference>
<feature type="signal peptide" evidence="5">
    <location>
        <begin position="1"/>
        <end position="23"/>
    </location>
</feature>
<dbReference type="SUPFAM" id="SSF51445">
    <property type="entry name" value="(Trans)glycosidases"/>
    <property type="match status" value="1"/>
</dbReference>
<dbReference type="EMBL" id="CAUOFW020001128">
    <property type="protein sequence ID" value="CAK9141365.1"/>
    <property type="molecule type" value="Genomic_DNA"/>
</dbReference>
<dbReference type="InterPro" id="IPR008979">
    <property type="entry name" value="Galactose-bd-like_sf"/>
</dbReference>
<dbReference type="PANTHER" id="PTHR31490:SF2">
    <property type="entry name" value="GLYCOSYL HYDROLASE FAMILY 10 PROTEIN"/>
    <property type="match status" value="1"/>
</dbReference>
<evidence type="ECO:0000313" key="8">
    <source>
        <dbReference type="Proteomes" id="UP001642360"/>
    </source>
</evidence>
<dbReference type="AlphaFoldDB" id="A0ABC8R8R3"/>
<dbReference type="Proteomes" id="UP001642360">
    <property type="component" value="Unassembled WGS sequence"/>
</dbReference>
<evidence type="ECO:0000256" key="2">
    <source>
        <dbReference type="ARBA" id="ARBA00022801"/>
    </source>
</evidence>
<dbReference type="SUPFAM" id="SSF49785">
    <property type="entry name" value="Galactose-binding domain-like"/>
    <property type="match status" value="1"/>
</dbReference>
<keyword evidence="8" id="KW-1185">Reference proteome</keyword>
<reference evidence="7 8" key="1">
    <citation type="submission" date="2024-02" db="EMBL/GenBank/DDBJ databases">
        <authorList>
            <person name="Vignale AGUSTIN F."/>
            <person name="Sosa J E."/>
            <person name="Modenutti C."/>
        </authorList>
    </citation>
    <scope>NUCLEOTIDE SEQUENCE [LARGE SCALE GENOMIC DNA]</scope>
</reference>
<evidence type="ECO:0000259" key="6">
    <source>
        <dbReference type="PROSITE" id="PS51760"/>
    </source>
</evidence>
<comment type="caution">
    <text evidence="7">The sequence shown here is derived from an EMBL/GenBank/DDBJ whole genome shotgun (WGS) entry which is preliminary data.</text>
</comment>
<dbReference type="InterPro" id="IPR044846">
    <property type="entry name" value="GH10"/>
</dbReference>
<dbReference type="SMART" id="SM00633">
    <property type="entry name" value="Glyco_10"/>
    <property type="match status" value="1"/>
</dbReference>
<name>A0ABC8R8R3_9AQUA</name>
<evidence type="ECO:0000313" key="7">
    <source>
        <dbReference type="EMBL" id="CAK9141365.1"/>
    </source>
</evidence>
<evidence type="ECO:0000256" key="3">
    <source>
        <dbReference type="ARBA" id="ARBA00023277"/>
    </source>
</evidence>
<gene>
    <name evidence="7" type="ORF">ILEXP_LOCUS8945</name>
</gene>
<keyword evidence="5" id="KW-0732">Signal</keyword>
<keyword evidence="2" id="KW-0378">Hydrolase</keyword>
<keyword evidence="3" id="KW-0119">Carbohydrate metabolism</keyword>
<accession>A0ABC8R8R3</accession>
<dbReference type="InterPro" id="IPR001000">
    <property type="entry name" value="GH10_dom"/>
</dbReference>
<dbReference type="GO" id="GO:0031176">
    <property type="term" value="F:endo-1,4-beta-xylanase activity"/>
    <property type="evidence" value="ECO:0007669"/>
    <property type="project" value="UniProtKB-ARBA"/>
</dbReference>
<dbReference type="PANTHER" id="PTHR31490">
    <property type="entry name" value="GLYCOSYL HYDROLASE"/>
    <property type="match status" value="1"/>
</dbReference>
<comment type="similarity">
    <text evidence="1">Belongs to the glycosyl hydrolase 10 (cellulase F) family.</text>
</comment>